<sequence>MKGIWIGVIVGVSVAAVIMVAGLSFGLTMGKKGFISTFMTNCGKHKGANCPKIWEAFSQAYVGKNSCEVPMEAYDSLIQRAPIEPMHSTALLWSKTDGFQQRYKTNTKSLVLGDTLLGSLLGNETWCGKEGSEETITSGCPSWGENDCENNPVRSFWKRASAAFADAARGDVTALLNADIDDPFSPTSMFRSIEIKRLRHPMVESMKVVLVTKNYPGNNCEKPFLEDLRRELDTQITYSCTEVSNGHKCLASLLVYLLLIGQFFL</sequence>
<keyword evidence="4" id="KW-0378">Hydrolase</keyword>
<dbReference type="InterPro" id="IPR003193">
    <property type="entry name" value="ADP-ribosyl_cyclase"/>
</dbReference>
<dbReference type="GO" id="GO:0061809">
    <property type="term" value="F:NAD+ nucleosidase activity, cyclic ADP-ribose generating"/>
    <property type="evidence" value="ECO:0007669"/>
    <property type="project" value="UniProtKB-EC"/>
</dbReference>
<reference evidence="9" key="1">
    <citation type="submission" date="2025-08" db="UniProtKB">
        <authorList>
            <consortium name="RefSeq"/>
        </authorList>
    </citation>
    <scope>IDENTIFICATION</scope>
</reference>
<gene>
    <name evidence="9" type="primary">LOC114853868</name>
</gene>
<evidence type="ECO:0000256" key="6">
    <source>
        <dbReference type="ARBA" id="ARBA00023157"/>
    </source>
</evidence>
<dbReference type="Pfam" id="PF02267">
    <property type="entry name" value="Rib_hydrolayse"/>
    <property type="match status" value="1"/>
</dbReference>
<proteinExistence type="inferred from homology"/>
<dbReference type="EC" id="3.2.2.6" evidence="2"/>
<evidence type="ECO:0000256" key="1">
    <source>
        <dbReference type="ARBA" id="ARBA00005406"/>
    </source>
</evidence>
<comment type="similarity">
    <text evidence="1">Belongs to the ADP-ribosyl cyclase family.</text>
</comment>
<dbReference type="OrthoDB" id="10028716at2759"/>
<dbReference type="AlphaFoldDB" id="A0A6P7MC83"/>
<keyword evidence="3" id="KW-0808">Transferase</keyword>
<dbReference type="KEGG" id="bspl:114853868"/>
<accession>A0A6P7MC83</accession>
<protein>
    <recommendedName>
        <fullName evidence="2">ADP-ribosyl cyclase/cyclic ADP-ribose hydrolase</fullName>
        <ecNumber evidence="2">3.2.2.6</ecNumber>
    </recommendedName>
</protein>
<evidence type="ECO:0000313" key="9">
    <source>
        <dbReference type="RefSeq" id="XP_029003534.1"/>
    </source>
</evidence>
<keyword evidence="7" id="KW-0812">Transmembrane</keyword>
<evidence type="ECO:0000256" key="3">
    <source>
        <dbReference type="ARBA" id="ARBA00022679"/>
    </source>
</evidence>
<keyword evidence="7" id="KW-1133">Transmembrane helix</keyword>
<dbReference type="Gene3D" id="3.40.50.720">
    <property type="entry name" value="NAD(P)-binding Rossmann-like Domain"/>
    <property type="match status" value="1"/>
</dbReference>
<dbReference type="Gene3D" id="1.20.82.10">
    <property type="entry name" value="ADP Ribosyl Cyclase, Chain A, domain 1"/>
    <property type="match status" value="1"/>
</dbReference>
<dbReference type="GO" id="GO:0016740">
    <property type="term" value="F:transferase activity"/>
    <property type="evidence" value="ECO:0007669"/>
    <property type="project" value="UniProtKB-KW"/>
</dbReference>
<dbReference type="GO" id="GO:0005886">
    <property type="term" value="C:plasma membrane"/>
    <property type="evidence" value="ECO:0007669"/>
    <property type="project" value="TreeGrafter"/>
</dbReference>
<feature type="transmembrane region" description="Helical" evidence="7">
    <location>
        <begin position="6"/>
        <end position="29"/>
    </location>
</feature>
<evidence type="ECO:0000256" key="7">
    <source>
        <dbReference type="SAM" id="Phobius"/>
    </source>
</evidence>
<keyword evidence="6" id="KW-1015">Disulfide bond</keyword>
<dbReference type="GO" id="GO:0016849">
    <property type="term" value="F:phosphorus-oxygen lyase activity"/>
    <property type="evidence" value="ECO:0007669"/>
    <property type="project" value="TreeGrafter"/>
</dbReference>
<evidence type="ECO:0000256" key="2">
    <source>
        <dbReference type="ARBA" id="ARBA00011982"/>
    </source>
</evidence>
<dbReference type="PANTHER" id="PTHR10912">
    <property type="entry name" value="ADP-RIBOSYL CYCLASE"/>
    <property type="match status" value="1"/>
</dbReference>
<dbReference type="InParanoid" id="A0A6P7MC83"/>
<dbReference type="GeneID" id="114853868"/>
<name>A0A6P7MC83_BETSP</name>
<keyword evidence="7" id="KW-0472">Membrane</keyword>
<organism evidence="8 9">
    <name type="scientific">Betta splendens</name>
    <name type="common">Siamese fighting fish</name>
    <dbReference type="NCBI Taxonomy" id="158456"/>
    <lineage>
        <taxon>Eukaryota</taxon>
        <taxon>Metazoa</taxon>
        <taxon>Chordata</taxon>
        <taxon>Craniata</taxon>
        <taxon>Vertebrata</taxon>
        <taxon>Euteleostomi</taxon>
        <taxon>Actinopterygii</taxon>
        <taxon>Neopterygii</taxon>
        <taxon>Teleostei</taxon>
        <taxon>Neoteleostei</taxon>
        <taxon>Acanthomorphata</taxon>
        <taxon>Anabantaria</taxon>
        <taxon>Anabantiformes</taxon>
        <taxon>Anabantoidei</taxon>
        <taxon>Osphronemidae</taxon>
        <taxon>Betta</taxon>
    </lineage>
</organism>
<dbReference type="RefSeq" id="XP_029003534.1">
    <property type="nucleotide sequence ID" value="XM_029147701.3"/>
</dbReference>
<evidence type="ECO:0000256" key="5">
    <source>
        <dbReference type="ARBA" id="ARBA00023027"/>
    </source>
</evidence>
<dbReference type="GO" id="GO:0030890">
    <property type="term" value="P:positive regulation of B cell proliferation"/>
    <property type="evidence" value="ECO:0007669"/>
    <property type="project" value="TreeGrafter"/>
</dbReference>
<keyword evidence="8" id="KW-1185">Reference proteome</keyword>
<dbReference type="SUPFAM" id="SSF52309">
    <property type="entry name" value="N-(deoxy)ribosyltransferase-like"/>
    <property type="match status" value="1"/>
</dbReference>
<evidence type="ECO:0000313" key="8">
    <source>
        <dbReference type="Proteomes" id="UP000515150"/>
    </source>
</evidence>
<evidence type="ECO:0000256" key="4">
    <source>
        <dbReference type="ARBA" id="ARBA00022801"/>
    </source>
</evidence>
<dbReference type="Proteomes" id="UP000515150">
    <property type="component" value="Chromosome 4"/>
</dbReference>
<keyword evidence="5" id="KW-0520">NAD</keyword>
<dbReference type="PANTHER" id="PTHR10912:SF9">
    <property type="entry name" value="ADP-RIBOSYL CYCLASE_CYCLIC ADP-RIBOSE HYDROLASE"/>
    <property type="match status" value="1"/>
</dbReference>